<evidence type="ECO:0000313" key="1">
    <source>
        <dbReference type="EMBL" id="MEQ2279636.1"/>
    </source>
</evidence>
<organism evidence="1 2">
    <name type="scientific">Ameca splendens</name>
    <dbReference type="NCBI Taxonomy" id="208324"/>
    <lineage>
        <taxon>Eukaryota</taxon>
        <taxon>Metazoa</taxon>
        <taxon>Chordata</taxon>
        <taxon>Craniata</taxon>
        <taxon>Vertebrata</taxon>
        <taxon>Euteleostomi</taxon>
        <taxon>Actinopterygii</taxon>
        <taxon>Neopterygii</taxon>
        <taxon>Teleostei</taxon>
        <taxon>Neoteleostei</taxon>
        <taxon>Acanthomorphata</taxon>
        <taxon>Ovalentaria</taxon>
        <taxon>Atherinomorphae</taxon>
        <taxon>Cyprinodontiformes</taxon>
        <taxon>Goodeidae</taxon>
        <taxon>Ameca</taxon>
    </lineage>
</organism>
<sequence>MYVFGGFSGLLLNDVLAYTPPSCRAFLSSSLCLAAGPGVRCHWVKSKCLPWESIQHDHIIPAPFCPARPDSTDEQCIHFSDCASCTANTRGCQWCEDRKCISASSNCTVLTLELAQQHGGALSLSPPPSMLSEHQLSLWKHGGRRRGHVCIIYNKENIELFLLGCSLFHFALSWEHLLDCNFIFKNYLILIYS</sequence>
<evidence type="ECO:0000313" key="2">
    <source>
        <dbReference type="Proteomes" id="UP001469553"/>
    </source>
</evidence>
<name>A0ABV0XDX1_9TELE</name>
<accession>A0ABV0XDX1</accession>
<evidence type="ECO:0008006" key="3">
    <source>
        <dbReference type="Google" id="ProtNLM"/>
    </source>
</evidence>
<dbReference type="Proteomes" id="UP001469553">
    <property type="component" value="Unassembled WGS sequence"/>
</dbReference>
<reference evidence="1 2" key="1">
    <citation type="submission" date="2021-06" db="EMBL/GenBank/DDBJ databases">
        <authorList>
            <person name="Palmer J.M."/>
        </authorList>
    </citation>
    <scope>NUCLEOTIDE SEQUENCE [LARGE SCALE GENOMIC DNA]</scope>
    <source>
        <strain evidence="1 2">AS_MEX2019</strain>
        <tissue evidence="1">Muscle</tissue>
    </source>
</reference>
<protein>
    <recommendedName>
        <fullName evidence="3">PSI domain-containing protein</fullName>
    </recommendedName>
</protein>
<dbReference type="EMBL" id="JAHRIP010000691">
    <property type="protein sequence ID" value="MEQ2279636.1"/>
    <property type="molecule type" value="Genomic_DNA"/>
</dbReference>
<keyword evidence="2" id="KW-1185">Reference proteome</keyword>
<proteinExistence type="predicted"/>
<comment type="caution">
    <text evidence="1">The sequence shown here is derived from an EMBL/GenBank/DDBJ whole genome shotgun (WGS) entry which is preliminary data.</text>
</comment>
<gene>
    <name evidence="1" type="ORF">AMECASPLE_011453</name>
</gene>